<accession>X0ZVP1</accession>
<keyword evidence="2" id="KW-0648">Protein biosynthesis</keyword>
<dbReference type="SMART" id="SM00937">
    <property type="entry name" value="PCRF"/>
    <property type="match status" value="1"/>
</dbReference>
<dbReference type="PANTHER" id="PTHR43116:SF3">
    <property type="entry name" value="CLASS I PEPTIDE CHAIN RELEASE FACTOR"/>
    <property type="match status" value="1"/>
</dbReference>
<dbReference type="AlphaFoldDB" id="X0ZVP1"/>
<dbReference type="GO" id="GO:0005737">
    <property type="term" value="C:cytoplasm"/>
    <property type="evidence" value="ECO:0007669"/>
    <property type="project" value="InterPro"/>
</dbReference>
<dbReference type="FunFam" id="3.30.160.20:FF:000004">
    <property type="entry name" value="Peptide chain release factor 1"/>
    <property type="match status" value="1"/>
</dbReference>
<proteinExistence type="inferred from homology"/>
<gene>
    <name evidence="4" type="ORF">S01H4_02554</name>
</gene>
<organism evidence="4">
    <name type="scientific">marine sediment metagenome</name>
    <dbReference type="NCBI Taxonomy" id="412755"/>
    <lineage>
        <taxon>unclassified sequences</taxon>
        <taxon>metagenomes</taxon>
        <taxon>ecological metagenomes</taxon>
    </lineage>
</organism>
<dbReference type="InterPro" id="IPR000352">
    <property type="entry name" value="Pep_chain_release_fac_I"/>
</dbReference>
<evidence type="ECO:0000256" key="1">
    <source>
        <dbReference type="ARBA" id="ARBA00010835"/>
    </source>
</evidence>
<dbReference type="SUPFAM" id="SSF75620">
    <property type="entry name" value="Release factor"/>
    <property type="match status" value="1"/>
</dbReference>
<evidence type="ECO:0000259" key="3">
    <source>
        <dbReference type="PROSITE" id="PS00745"/>
    </source>
</evidence>
<dbReference type="InterPro" id="IPR004374">
    <property type="entry name" value="PrfB"/>
</dbReference>
<dbReference type="Gene3D" id="3.30.160.20">
    <property type="match status" value="1"/>
</dbReference>
<dbReference type="HAMAP" id="MF_00094">
    <property type="entry name" value="Rel_fac_2"/>
    <property type="match status" value="1"/>
</dbReference>
<feature type="domain" description="Prokaryotic-type class I peptide chain release factors" evidence="3">
    <location>
        <begin position="243"/>
        <end position="259"/>
    </location>
</feature>
<dbReference type="Pfam" id="PF00472">
    <property type="entry name" value="RF-1"/>
    <property type="match status" value="1"/>
</dbReference>
<dbReference type="NCBIfam" id="TIGR00020">
    <property type="entry name" value="prfB"/>
    <property type="match status" value="1"/>
</dbReference>
<protein>
    <recommendedName>
        <fullName evidence="3">Prokaryotic-type class I peptide chain release factors domain-containing protein</fullName>
    </recommendedName>
</protein>
<evidence type="ECO:0000256" key="2">
    <source>
        <dbReference type="ARBA" id="ARBA00022917"/>
    </source>
</evidence>
<dbReference type="InterPro" id="IPR005139">
    <property type="entry name" value="PCRF"/>
</dbReference>
<sequence>MIIDYSDEIKKLIDKIEYFWKHLDIDSNKQKLAELQKKASRKNFWDDTENAKKVMDKISKLEEEINDIYTLKKELLEIQLMNQLALEGKDNDLASEVTIKISELIKDVKEFELKKIFTEKDDKLPAIINIHPGAGGTESQDWANMLMRMYMRWADKKAFKTEIISIFYGEEAGIKSATFTIDGKFAYGLLKVDKGVHRLVRLSPFDAAHRRHTSFASVEVTPLIKNDIDIKLEQKDLKVETYRSSGPGGQHVNVTDSAVRITHLPTGIIVQCQKERSQTLNRRTALTILISRLHQREIDLREIKKEKLHKQKKEIAWGSQIRSYILHPYKMIKDHRTGLEVTKVTEVLDGDIDIFLKKFQ</sequence>
<dbReference type="EMBL" id="BART01000563">
    <property type="protein sequence ID" value="GAG73539.1"/>
    <property type="molecule type" value="Genomic_DNA"/>
</dbReference>
<dbReference type="PROSITE" id="PS00745">
    <property type="entry name" value="RF_PROK_I"/>
    <property type="match status" value="1"/>
</dbReference>
<dbReference type="Pfam" id="PF03462">
    <property type="entry name" value="PCRF"/>
    <property type="match status" value="1"/>
</dbReference>
<dbReference type="PANTHER" id="PTHR43116">
    <property type="entry name" value="PEPTIDE CHAIN RELEASE FACTOR 2"/>
    <property type="match status" value="1"/>
</dbReference>
<dbReference type="InterPro" id="IPR045853">
    <property type="entry name" value="Pep_chain_release_fac_I_sf"/>
</dbReference>
<dbReference type="Gene3D" id="1.20.58.410">
    <property type="entry name" value="Release factor"/>
    <property type="match status" value="1"/>
</dbReference>
<comment type="similarity">
    <text evidence="1">Belongs to the prokaryotic/mitochondrial release factor family.</text>
</comment>
<comment type="caution">
    <text evidence="4">The sequence shown here is derived from an EMBL/GenBank/DDBJ whole genome shotgun (WGS) entry which is preliminary data.</text>
</comment>
<evidence type="ECO:0000313" key="4">
    <source>
        <dbReference type="EMBL" id="GAG73539.1"/>
    </source>
</evidence>
<dbReference type="Gene3D" id="3.30.70.1660">
    <property type="match status" value="1"/>
</dbReference>
<name>X0ZVP1_9ZZZZ</name>
<dbReference type="GO" id="GO:0016149">
    <property type="term" value="F:translation release factor activity, codon specific"/>
    <property type="evidence" value="ECO:0007669"/>
    <property type="project" value="InterPro"/>
</dbReference>
<reference evidence="4" key="1">
    <citation type="journal article" date="2014" name="Front. Microbiol.">
        <title>High frequency of phylogenetically diverse reductive dehalogenase-homologous genes in deep subseafloor sedimentary metagenomes.</title>
        <authorList>
            <person name="Kawai M."/>
            <person name="Futagami T."/>
            <person name="Toyoda A."/>
            <person name="Takaki Y."/>
            <person name="Nishi S."/>
            <person name="Hori S."/>
            <person name="Arai W."/>
            <person name="Tsubouchi T."/>
            <person name="Morono Y."/>
            <person name="Uchiyama I."/>
            <person name="Ito T."/>
            <person name="Fujiyama A."/>
            <person name="Inagaki F."/>
            <person name="Takami H."/>
        </authorList>
    </citation>
    <scope>NUCLEOTIDE SEQUENCE</scope>
    <source>
        <strain evidence="4">Expedition CK06-06</strain>
    </source>
</reference>